<gene>
    <name evidence="1" type="ORF">S03H2_69733</name>
</gene>
<protein>
    <submittedName>
        <fullName evidence="1">Uncharacterized protein</fullName>
    </submittedName>
</protein>
<evidence type="ECO:0000313" key="1">
    <source>
        <dbReference type="EMBL" id="GAH99729.1"/>
    </source>
</evidence>
<proteinExistence type="predicted"/>
<reference evidence="1" key="1">
    <citation type="journal article" date="2014" name="Front. Microbiol.">
        <title>High frequency of phylogenetically diverse reductive dehalogenase-homologous genes in deep subseafloor sedimentary metagenomes.</title>
        <authorList>
            <person name="Kawai M."/>
            <person name="Futagami T."/>
            <person name="Toyoda A."/>
            <person name="Takaki Y."/>
            <person name="Nishi S."/>
            <person name="Hori S."/>
            <person name="Arai W."/>
            <person name="Tsubouchi T."/>
            <person name="Morono Y."/>
            <person name="Uchiyama I."/>
            <person name="Ito T."/>
            <person name="Fujiyama A."/>
            <person name="Inagaki F."/>
            <person name="Takami H."/>
        </authorList>
    </citation>
    <scope>NUCLEOTIDE SEQUENCE</scope>
    <source>
        <strain evidence="1">Expedition CK06-06</strain>
    </source>
</reference>
<sequence length="87" mass="10035">MKEIYGRYFKGGMGAEATKELLKNIDCKKEVEDLKETVKKSKGQKRIRSIKRLKILSSLMKLDNKPEYMILDILPVIPPDLRPMVQG</sequence>
<dbReference type="EMBL" id="BARU01046150">
    <property type="protein sequence ID" value="GAH99729.1"/>
    <property type="molecule type" value="Genomic_DNA"/>
</dbReference>
<organism evidence="1">
    <name type="scientific">marine sediment metagenome</name>
    <dbReference type="NCBI Taxonomy" id="412755"/>
    <lineage>
        <taxon>unclassified sequences</taxon>
        <taxon>metagenomes</taxon>
        <taxon>ecological metagenomes</taxon>
    </lineage>
</organism>
<accession>X1LBC6</accession>
<dbReference type="SUPFAM" id="SSF64484">
    <property type="entry name" value="beta and beta-prime subunits of DNA dependent RNA-polymerase"/>
    <property type="match status" value="1"/>
</dbReference>
<comment type="caution">
    <text evidence="1">The sequence shown here is derived from an EMBL/GenBank/DDBJ whole genome shotgun (WGS) entry which is preliminary data.</text>
</comment>
<feature type="non-terminal residue" evidence="1">
    <location>
        <position position="87"/>
    </location>
</feature>
<name>X1LBC6_9ZZZZ</name>
<dbReference type="AlphaFoldDB" id="X1LBC6"/>